<proteinExistence type="predicted"/>
<dbReference type="GO" id="GO:0005681">
    <property type="term" value="C:spliceosomal complex"/>
    <property type="evidence" value="ECO:0007669"/>
    <property type="project" value="TreeGrafter"/>
</dbReference>
<evidence type="ECO:0000313" key="7">
    <source>
        <dbReference type="Proteomes" id="UP000813444"/>
    </source>
</evidence>
<dbReference type="GO" id="GO:0005829">
    <property type="term" value="C:cytosol"/>
    <property type="evidence" value="ECO:0007669"/>
    <property type="project" value="TreeGrafter"/>
</dbReference>
<evidence type="ECO:0000313" key="6">
    <source>
        <dbReference type="EMBL" id="KAH7318274.1"/>
    </source>
</evidence>
<keyword evidence="4" id="KW-0539">Nucleus</keyword>
<protein>
    <submittedName>
        <fullName evidence="6">Regulator of volume decrease after cellular swelling-domain-containing protein</fullName>
    </submittedName>
</protein>
<dbReference type="InterPro" id="IPR011993">
    <property type="entry name" value="PH-like_dom_sf"/>
</dbReference>
<evidence type="ECO:0000256" key="3">
    <source>
        <dbReference type="ARBA" id="ARBA00022490"/>
    </source>
</evidence>
<dbReference type="PANTHER" id="PTHR21399">
    <property type="entry name" value="CHLORIDE CONDUCTANCE REGULATORY PROTEIN ICLN"/>
    <property type="match status" value="1"/>
</dbReference>
<dbReference type="EMBL" id="JAGPNK010000007">
    <property type="protein sequence ID" value="KAH7318274.1"/>
    <property type="molecule type" value="Genomic_DNA"/>
</dbReference>
<dbReference type="Pfam" id="PF03517">
    <property type="entry name" value="Voldacs"/>
    <property type="match status" value="1"/>
</dbReference>
<evidence type="ECO:0000256" key="4">
    <source>
        <dbReference type="ARBA" id="ARBA00023242"/>
    </source>
</evidence>
<dbReference type="AlphaFoldDB" id="A0A8K0SPQ8"/>
<keyword evidence="3" id="KW-0963">Cytoplasm</keyword>
<dbReference type="Gene3D" id="2.30.29.30">
    <property type="entry name" value="Pleckstrin-homology domain (PH domain)/Phosphotyrosine-binding domain (PTB)"/>
    <property type="match status" value="1"/>
</dbReference>
<accession>A0A8K0SPQ8</accession>
<dbReference type="PANTHER" id="PTHR21399:SF0">
    <property type="entry name" value="METHYLOSOME SUBUNIT PICLN"/>
    <property type="match status" value="1"/>
</dbReference>
<sequence>MPITTIRTPPSVEDYTPLSVYESSTPESFIGGKPVLHFDVRNVRATVPRSQRGILSIFPEDAPAAVAEAHDSPWDDLVEQRVNVFVNSANFTIFSLQAEQGLEIPYPCISIHAVKQVGSAQAVWMQLEFSDGGAGDDDFKTVELTITPPPIETEPSMATQLYTAIANCSNLHPDPLEAGEEDDDDDRIIFEGSQEHEALEGGGWITADNVNEYFDENGNWIGEGAGEEEAEELGEGAGRSRPRDELEQSDVNGHANGDDSDNKRPRLE</sequence>
<comment type="caution">
    <text evidence="6">The sequence shown here is derived from an EMBL/GenBank/DDBJ whole genome shotgun (WGS) entry which is preliminary data.</text>
</comment>
<evidence type="ECO:0000256" key="5">
    <source>
        <dbReference type="SAM" id="MobiDB-lite"/>
    </source>
</evidence>
<feature type="compositionally biased region" description="Acidic residues" evidence="5">
    <location>
        <begin position="225"/>
        <end position="234"/>
    </location>
</feature>
<comment type="subcellular location">
    <subcellularLocation>
        <location evidence="2">Cytoplasm</location>
    </subcellularLocation>
    <subcellularLocation>
        <location evidence="1">Nucleus</location>
    </subcellularLocation>
</comment>
<evidence type="ECO:0000256" key="1">
    <source>
        <dbReference type="ARBA" id="ARBA00004123"/>
    </source>
</evidence>
<dbReference type="GO" id="GO:0000387">
    <property type="term" value="P:spliceosomal snRNP assembly"/>
    <property type="evidence" value="ECO:0007669"/>
    <property type="project" value="TreeGrafter"/>
</dbReference>
<name>A0A8K0SPQ8_9HYPO</name>
<keyword evidence="7" id="KW-1185">Reference proteome</keyword>
<feature type="region of interest" description="Disordered" evidence="5">
    <location>
        <begin position="216"/>
        <end position="268"/>
    </location>
</feature>
<evidence type="ECO:0000256" key="2">
    <source>
        <dbReference type="ARBA" id="ARBA00004496"/>
    </source>
</evidence>
<feature type="compositionally biased region" description="Basic and acidic residues" evidence="5">
    <location>
        <begin position="256"/>
        <end position="268"/>
    </location>
</feature>
<reference evidence="6" key="1">
    <citation type="journal article" date="2021" name="Nat. Commun.">
        <title>Genetic determinants of endophytism in the Arabidopsis root mycobiome.</title>
        <authorList>
            <person name="Mesny F."/>
            <person name="Miyauchi S."/>
            <person name="Thiergart T."/>
            <person name="Pickel B."/>
            <person name="Atanasova L."/>
            <person name="Karlsson M."/>
            <person name="Huettel B."/>
            <person name="Barry K.W."/>
            <person name="Haridas S."/>
            <person name="Chen C."/>
            <person name="Bauer D."/>
            <person name="Andreopoulos W."/>
            <person name="Pangilinan J."/>
            <person name="LaButti K."/>
            <person name="Riley R."/>
            <person name="Lipzen A."/>
            <person name="Clum A."/>
            <person name="Drula E."/>
            <person name="Henrissat B."/>
            <person name="Kohler A."/>
            <person name="Grigoriev I.V."/>
            <person name="Martin F.M."/>
            <person name="Hacquard S."/>
        </authorList>
    </citation>
    <scope>NUCLEOTIDE SEQUENCE</scope>
    <source>
        <strain evidence="6">MPI-CAGE-CH-0235</strain>
    </source>
</reference>
<dbReference type="GO" id="GO:0034715">
    <property type="term" value="C:pICln-Sm protein complex"/>
    <property type="evidence" value="ECO:0007669"/>
    <property type="project" value="TreeGrafter"/>
</dbReference>
<dbReference type="GO" id="GO:0045292">
    <property type="term" value="P:mRNA cis splicing, via spliceosome"/>
    <property type="evidence" value="ECO:0007669"/>
    <property type="project" value="TreeGrafter"/>
</dbReference>
<dbReference type="OrthoDB" id="19714at2759"/>
<organism evidence="6 7">
    <name type="scientific">Stachybotrys elegans</name>
    <dbReference type="NCBI Taxonomy" id="80388"/>
    <lineage>
        <taxon>Eukaryota</taxon>
        <taxon>Fungi</taxon>
        <taxon>Dikarya</taxon>
        <taxon>Ascomycota</taxon>
        <taxon>Pezizomycotina</taxon>
        <taxon>Sordariomycetes</taxon>
        <taxon>Hypocreomycetidae</taxon>
        <taxon>Hypocreales</taxon>
        <taxon>Stachybotryaceae</taxon>
        <taxon>Stachybotrys</taxon>
    </lineage>
</organism>
<gene>
    <name evidence="6" type="ORF">B0I35DRAFT_431670</name>
</gene>
<dbReference type="InterPro" id="IPR039924">
    <property type="entry name" value="ICln/Lot5/Saf5"/>
</dbReference>
<dbReference type="Proteomes" id="UP000813444">
    <property type="component" value="Unassembled WGS sequence"/>
</dbReference>